<evidence type="ECO:0000313" key="2">
    <source>
        <dbReference type="Proteomes" id="UP000271162"/>
    </source>
</evidence>
<organism evidence="3">
    <name type="scientific">Nippostrongylus brasiliensis</name>
    <name type="common">Rat hookworm</name>
    <dbReference type="NCBI Taxonomy" id="27835"/>
    <lineage>
        <taxon>Eukaryota</taxon>
        <taxon>Metazoa</taxon>
        <taxon>Ecdysozoa</taxon>
        <taxon>Nematoda</taxon>
        <taxon>Chromadorea</taxon>
        <taxon>Rhabditida</taxon>
        <taxon>Rhabditina</taxon>
        <taxon>Rhabditomorpha</taxon>
        <taxon>Strongyloidea</taxon>
        <taxon>Heligmosomidae</taxon>
        <taxon>Nippostrongylus</taxon>
    </lineage>
</organism>
<dbReference type="EMBL" id="UYSL01010680">
    <property type="protein sequence ID" value="VDL68576.1"/>
    <property type="molecule type" value="Genomic_DNA"/>
</dbReference>
<keyword evidence="2" id="KW-1185">Reference proteome</keyword>
<reference evidence="1 2" key="2">
    <citation type="submission" date="2018-11" db="EMBL/GenBank/DDBJ databases">
        <authorList>
            <consortium name="Pathogen Informatics"/>
        </authorList>
    </citation>
    <scope>NUCLEOTIDE SEQUENCE [LARGE SCALE GENOMIC DNA]</scope>
</reference>
<proteinExistence type="predicted"/>
<dbReference type="AlphaFoldDB" id="A0A0N4XR34"/>
<gene>
    <name evidence="1" type="ORF">NBR_LOCUS4987</name>
</gene>
<protein>
    <submittedName>
        <fullName evidence="3">Site-specific DNA-methyltransferase (adenine-specific)</fullName>
    </submittedName>
</protein>
<accession>A0A0N4XR34</accession>
<name>A0A0N4XR34_NIPBR</name>
<dbReference type="Proteomes" id="UP000271162">
    <property type="component" value="Unassembled WGS sequence"/>
</dbReference>
<reference evidence="3" key="1">
    <citation type="submission" date="2017-02" db="UniProtKB">
        <authorList>
            <consortium name="WormBaseParasite"/>
        </authorList>
    </citation>
    <scope>IDENTIFICATION</scope>
</reference>
<dbReference type="WBParaSite" id="NBR_0000498601-mRNA-1">
    <property type="protein sequence ID" value="NBR_0000498601-mRNA-1"/>
    <property type="gene ID" value="NBR_0000498601"/>
</dbReference>
<evidence type="ECO:0000313" key="1">
    <source>
        <dbReference type="EMBL" id="VDL68576.1"/>
    </source>
</evidence>
<evidence type="ECO:0000313" key="3">
    <source>
        <dbReference type="WBParaSite" id="NBR_0000498601-mRNA-1"/>
    </source>
</evidence>
<sequence>MLRQNPLLKGLAMFNEREVTDERWSSPQYYKKLDEKGESKNSQKSKVRKISFS</sequence>